<evidence type="ECO:0000256" key="1">
    <source>
        <dbReference type="SAM" id="MobiDB-lite"/>
    </source>
</evidence>
<feature type="region of interest" description="Disordered" evidence="1">
    <location>
        <begin position="1"/>
        <end position="27"/>
    </location>
</feature>
<accession>A0A917E1F5</accession>
<dbReference type="Proteomes" id="UP000644699">
    <property type="component" value="Unassembled WGS sequence"/>
</dbReference>
<organism evidence="2 3">
    <name type="scientific">Aureimonas endophytica</name>
    <dbReference type="NCBI Taxonomy" id="2027858"/>
    <lineage>
        <taxon>Bacteria</taxon>
        <taxon>Pseudomonadati</taxon>
        <taxon>Pseudomonadota</taxon>
        <taxon>Alphaproteobacteria</taxon>
        <taxon>Hyphomicrobiales</taxon>
        <taxon>Aurantimonadaceae</taxon>
        <taxon>Aureimonas</taxon>
    </lineage>
</organism>
<reference evidence="2" key="2">
    <citation type="submission" date="2020-09" db="EMBL/GenBank/DDBJ databases">
        <authorList>
            <person name="Sun Q."/>
            <person name="Zhou Y."/>
        </authorList>
    </citation>
    <scope>NUCLEOTIDE SEQUENCE</scope>
    <source>
        <strain evidence="2">CGMCC 1.15367</strain>
    </source>
</reference>
<name>A0A917E1F5_9HYPH</name>
<reference evidence="2" key="1">
    <citation type="journal article" date="2014" name="Int. J. Syst. Evol. Microbiol.">
        <title>Complete genome sequence of Corynebacterium casei LMG S-19264T (=DSM 44701T), isolated from a smear-ripened cheese.</title>
        <authorList>
            <consortium name="US DOE Joint Genome Institute (JGI-PGF)"/>
            <person name="Walter F."/>
            <person name="Albersmeier A."/>
            <person name="Kalinowski J."/>
            <person name="Ruckert C."/>
        </authorList>
    </citation>
    <scope>NUCLEOTIDE SEQUENCE</scope>
    <source>
        <strain evidence="2">CGMCC 1.15367</strain>
    </source>
</reference>
<comment type="caution">
    <text evidence="2">The sequence shown here is derived from an EMBL/GenBank/DDBJ whole genome shotgun (WGS) entry which is preliminary data.</text>
</comment>
<gene>
    <name evidence="2" type="ORF">GCM10011390_05260</name>
</gene>
<proteinExistence type="predicted"/>
<dbReference type="EMBL" id="BMIQ01000001">
    <property type="protein sequence ID" value="GGD89407.1"/>
    <property type="molecule type" value="Genomic_DNA"/>
</dbReference>
<evidence type="ECO:0000313" key="3">
    <source>
        <dbReference type="Proteomes" id="UP000644699"/>
    </source>
</evidence>
<evidence type="ECO:0000313" key="2">
    <source>
        <dbReference type="EMBL" id="GGD89407.1"/>
    </source>
</evidence>
<sequence>MAEFVEEHDHRQDEQKGHDLDQDRVPKDIEAGDEVHSARFLNRWIAAGPWTYRIALYGKRAPRPNTRAHQCAWHLRREDGTRRMVEADEKDAD</sequence>
<dbReference type="AlphaFoldDB" id="A0A917E1F5"/>
<keyword evidence="3" id="KW-1185">Reference proteome</keyword>
<protein>
    <submittedName>
        <fullName evidence="2">Uncharacterized protein</fullName>
    </submittedName>
</protein>